<gene>
    <name evidence="1" type="ORF">LOK49_LG02G02503</name>
</gene>
<evidence type="ECO:0000313" key="2">
    <source>
        <dbReference type="Proteomes" id="UP001060215"/>
    </source>
</evidence>
<dbReference type="EMBL" id="CM045760">
    <property type="protein sequence ID" value="KAI8025035.1"/>
    <property type="molecule type" value="Genomic_DNA"/>
</dbReference>
<organism evidence="1 2">
    <name type="scientific">Camellia lanceoleosa</name>
    <dbReference type="NCBI Taxonomy" id="1840588"/>
    <lineage>
        <taxon>Eukaryota</taxon>
        <taxon>Viridiplantae</taxon>
        <taxon>Streptophyta</taxon>
        <taxon>Embryophyta</taxon>
        <taxon>Tracheophyta</taxon>
        <taxon>Spermatophyta</taxon>
        <taxon>Magnoliopsida</taxon>
        <taxon>eudicotyledons</taxon>
        <taxon>Gunneridae</taxon>
        <taxon>Pentapetalae</taxon>
        <taxon>asterids</taxon>
        <taxon>Ericales</taxon>
        <taxon>Theaceae</taxon>
        <taxon>Camellia</taxon>
    </lineage>
</organism>
<sequence length="386" mass="42831">MTIKEVGLSDAALDALVQCFSRKPSEIKLFDCRLHGCSQDLVFPAEKQLPWSFPDEENIPCGPHCYKLERVLELESVGNSIFTHLICSVHIFSINFFITFLSFNQITNTPSLSLSLYHSLTPASNPSIPLPPLTPSAPQPPHGSTSTPSAPVCTSAAIETLLQTDTALVEKSINTICFLTINVIENADSGHPVLPMGYAPMGHILHNELMKYNPKNPYWSNRDRFVLSVRHGCMLQYALLHLAGNADEGSQLYRNALQVLTDSKCMPLDDNVMEKMIDLPNSLHLVGRVIFNTLFGLSVNYWMAICTRFLLGSFNGLLGPIKAYACEIFNKEYQALGLSMILFKLLLLLETDESYCSCWKVAEIVHVAAVVAEIGLKCVCYGLYLH</sequence>
<name>A0ACC0IJE0_9ERIC</name>
<accession>A0ACC0IJE0</accession>
<evidence type="ECO:0000313" key="1">
    <source>
        <dbReference type="EMBL" id="KAI8025035.1"/>
    </source>
</evidence>
<proteinExistence type="predicted"/>
<dbReference type="Proteomes" id="UP001060215">
    <property type="component" value="Chromosome 3"/>
</dbReference>
<keyword evidence="2" id="KW-1185">Reference proteome</keyword>
<reference evidence="1 2" key="1">
    <citation type="journal article" date="2022" name="Plant J.">
        <title>Chromosome-level genome of Camellia lanceoleosa provides a valuable resource for understanding genome evolution and self-incompatibility.</title>
        <authorList>
            <person name="Gong W."/>
            <person name="Xiao S."/>
            <person name="Wang L."/>
            <person name="Liao Z."/>
            <person name="Chang Y."/>
            <person name="Mo W."/>
            <person name="Hu G."/>
            <person name="Li W."/>
            <person name="Zhao G."/>
            <person name="Zhu H."/>
            <person name="Hu X."/>
            <person name="Ji K."/>
            <person name="Xiang X."/>
            <person name="Song Q."/>
            <person name="Yuan D."/>
            <person name="Jin S."/>
            <person name="Zhang L."/>
        </authorList>
    </citation>
    <scope>NUCLEOTIDE SEQUENCE [LARGE SCALE GENOMIC DNA]</scope>
    <source>
        <strain evidence="1">SQ_2022a</strain>
    </source>
</reference>
<comment type="caution">
    <text evidence="1">The sequence shown here is derived from an EMBL/GenBank/DDBJ whole genome shotgun (WGS) entry which is preliminary data.</text>
</comment>
<protein>
    <submittedName>
        <fullName evidence="1">Uncharacterized protein</fullName>
    </submittedName>
</protein>